<proteinExistence type="inferred from homology"/>
<evidence type="ECO:0000256" key="1">
    <source>
        <dbReference type="ARBA" id="ARBA00022679"/>
    </source>
</evidence>
<feature type="domain" description="N-acetyltransferase" evidence="3">
    <location>
        <begin position="1"/>
        <end position="204"/>
    </location>
</feature>
<dbReference type="SUPFAM" id="SSF55729">
    <property type="entry name" value="Acyl-CoA N-acyltransferases (Nat)"/>
    <property type="match status" value="1"/>
</dbReference>
<dbReference type="Proteomes" id="UP000037510">
    <property type="component" value="Unassembled WGS sequence"/>
</dbReference>
<dbReference type="Pfam" id="PF05301">
    <property type="entry name" value="Acetyltransf_16"/>
    <property type="match status" value="1"/>
</dbReference>
<name>A0A0L7KU63_OPEBR</name>
<dbReference type="InterPro" id="IPR007965">
    <property type="entry name" value="GNAT_ATAT"/>
</dbReference>
<dbReference type="InterPro" id="IPR038746">
    <property type="entry name" value="Atat"/>
</dbReference>
<dbReference type="InterPro" id="IPR016181">
    <property type="entry name" value="Acyl_CoA_acyltransferase"/>
</dbReference>
<evidence type="ECO:0000313" key="5">
    <source>
        <dbReference type="Proteomes" id="UP000037510"/>
    </source>
</evidence>
<dbReference type="Gene3D" id="3.40.630.30">
    <property type="match status" value="1"/>
</dbReference>
<sequence>MDWILDVNVMLKNDITKITNSLLPPGFEGDVRSIRLMQDSLSKVIDRLGEQSAAEQGLSKVITTADKLRTADSHTLYLIKDASARDGKGEVLGMLKVGRKHLFLFDEQQSVREVEPLCVLDFFVLRSCQRHGLGRALFDHMLERCELALFNIVACRAVQDMQTSAHRLAVDGPSDKMEAFLAKNYGVTRLLRQNNNFAMLDAAEGHTERRAFHGQQIK</sequence>
<dbReference type="STRING" id="104452.A0A0L7KU63"/>
<protein>
    <submittedName>
        <fullName evidence="4">Alpha-tubulin N-acetyltransferase</fullName>
    </submittedName>
</protein>
<dbReference type="GO" id="GO:0005874">
    <property type="term" value="C:microtubule"/>
    <property type="evidence" value="ECO:0007669"/>
    <property type="project" value="InterPro"/>
</dbReference>
<evidence type="ECO:0000259" key="3">
    <source>
        <dbReference type="PROSITE" id="PS51730"/>
    </source>
</evidence>
<accession>A0A0L7KU63</accession>
<keyword evidence="1 4" id="KW-0808">Transferase</keyword>
<keyword evidence="5" id="KW-1185">Reference proteome</keyword>
<organism evidence="4 5">
    <name type="scientific">Operophtera brumata</name>
    <name type="common">Winter moth</name>
    <name type="synonym">Phalaena brumata</name>
    <dbReference type="NCBI Taxonomy" id="104452"/>
    <lineage>
        <taxon>Eukaryota</taxon>
        <taxon>Metazoa</taxon>
        <taxon>Ecdysozoa</taxon>
        <taxon>Arthropoda</taxon>
        <taxon>Hexapoda</taxon>
        <taxon>Insecta</taxon>
        <taxon>Pterygota</taxon>
        <taxon>Neoptera</taxon>
        <taxon>Endopterygota</taxon>
        <taxon>Lepidoptera</taxon>
        <taxon>Glossata</taxon>
        <taxon>Ditrysia</taxon>
        <taxon>Geometroidea</taxon>
        <taxon>Geometridae</taxon>
        <taxon>Larentiinae</taxon>
        <taxon>Operophtera</taxon>
    </lineage>
</organism>
<evidence type="ECO:0000313" key="4">
    <source>
        <dbReference type="EMBL" id="KOB66584.1"/>
    </source>
</evidence>
<feature type="non-terminal residue" evidence="4">
    <location>
        <position position="218"/>
    </location>
</feature>
<keyword evidence="2" id="KW-0012">Acyltransferase</keyword>
<dbReference type="EMBL" id="JTDY01005818">
    <property type="protein sequence ID" value="KOB66584.1"/>
    <property type="molecule type" value="Genomic_DNA"/>
</dbReference>
<dbReference type="GO" id="GO:0019799">
    <property type="term" value="F:tubulin N-acetyltransferase activity"/>
    <property type="evidence" value="ECO:0007669"/>
    <property type="project" value="InterPro"/>
</dbReference>
<dbReference type="PANTHER" id="PTHR12327">
    <property type="entry name" value="ALPHA-TUBULIN N-ACETYLTRANSFERASE 1"/>
    <property type="match status" value="1"/>
</dbReference>
<dbReference type="PROSITE" id="PS51730">
    <property type="entry name" value="GNAT_ATAT"/>
    <property type="match status" value="1"/>
</dbReference>
<dbReference type="CDD" id="cd04301">
    <property type="entry name" value="NAT_SF"/>
    <property type="match status" value="1"/>
</dbReference>
<dbReference type="PANTHER" id="PTHR12327:SF0">
    <property type="entry name" value="ALPHA-TUBULIN N-ACETYLTRANSFERASE 1"/>
    <property type="match status" value="1"/>
</dbReference>
<evidence type="ECO:0000256" key="2">
    <source>
        <dbReference type="ARBA" id="ARBA00023315"/>
    </source>
</evidence>
<dbReference type="HAMAP" id="MF_03130">
    <property type="entry name" value="mec17"/>
    <property type="match status" value="1"/>
</dbReference>
<reference evidence="4 5" key="1">
    <citation type="journal article" date="2015" name="Genome Biol. Evol.">
        <title>The genome of winter moth (Operophtera brumata) provides a genomic perspective on sexual dimorphism and phenology.</title>
        <authorList>
            <person name="Derks M.F."/>
            <person name="Smit S."/>
            <person name="Salis L."/>
            <person name="Schijlen E."/>
            <person name="Bossers A."/>
            <person name="Mateman C."/>
            <person name="Pijl A.S."/>
            <person name="de Ridder D."/>
            <person name="Groenen M.A."/>
            <person name="Visser M.E."/>
            <person name="Megens H.J."/>
        </authorList>
    </citation>
    <scope>NUCLEOTIDE SEQUENCE [LARGE SCALE GENOMIC DNA]</scope>
    <source>
        <strain evidence="4">WM2013NL</strain>
        <tissue evidence="4">Head and thorax</tissue>
    </source>
</reference>
<dbReference type="AlphaFoldDB" id="A0A0L7KU63"/>
<gene>
    <name evidence="4" type="ORF">OBRU01_21755</name>
</gene>
<comment type="caution">
    <text evidence="4">The sequence shown here is derived from an EMBL/GenBank/DDBJ whole genome shotgun (WGS) entry which is preliminary data.</text>
</comment>